<evidence type="ECO:0000313" key="2">
    <source>
        <dbReference type="Proteomes" id="UP000095746"/>
    </source>
</evidence>
<sequence length="418" mass="44690">MGLPHPLGDDVHVGVNEDGLDVRLEAQGLHPLQQGGCGSLGVDDAVAVIRPGLFPLHPLDGVAHLAEGQVADGMHRHVHMGGMGRANPAAQLFLGVDRDAVVVRLVQVAVNHLRRLGSQGAVLEQLAGAGAEEALPVGRIAAHRLEPLKVLGLHQALLVDPHRQFSVRLHLPEDADQSDRVHSGNGLQIVGIDTGNARRVQIPLAQPDQLLYIGVIRLGEHLHIQAGGILPQDAVGKVHQGQHLGRHILQRADALQHYGVAGPDVQAGPQHTHRDIGGDAVQILPRHQAPLRHGLLIPAHADQVGWVVPLNPGPPPVYDLPDGRHAKQGEVFLNHGVVEQVHVGIGEAGQHHASLQIPRLIPHLRQSLLNAPQKGQSAVLRTHRLIAAHGAVHRGNRSVVPKSPHISLPFRLRQVSCT</sequence>
<proteinExistence type="predicted"/>
<dbReference type="EMBL" id="CYZT01000024">
    <property type="protein sequence ID" value="CUN90178.1"/>
    <property type="molecule type" value="Genomic_DNA"/>
</dbReference>
<evidence type="ECO:0000313" key="1">
    <source>
        <dbReference type="EMBL" id="CUN90178.1"/>
    </source>
</evidence>
<gene>
    <name evidence="1" type="ORF">ERS852411_00664</name>
</gene>
<reference evidence="1 2" key="1">
    <citation type="submission" date="2015-09" db="EMBL/GenBank/DDBJ databases">
        <authorList>
            <consortium name="Pathogen Informatics"/>
        </authorList>
    </citation>
    <scope>NUCLEOTIDE SEQUENCE [LARGE SCALE GENOMIC DNA]</scope>
    <source>
        <strain evidence="1 2">2789STDY5608854</strain>
    </source>
</reference>
<dbReference type="AlphaFoldDB" id="A0A174ARS7"/>
<organism evidence="1 2">
    <name type="scientific">Flavonifractor plautii</name>
    <name type="common">Fusobacterium plautii</name>
    <dbReference type="NCBI Taxonomy" id="292800"/>
    <lineage>
        <taxon>Bacteria</taxon>
        <taxon>Bacillati</taxon>
        <taxon>Bacillota</taxon>
        <taxon>Clostridia</taxon>
        <taxon>Eubacteriales</taxon>
        <taxon>Oscillospiraceae</taxon>
        <taxon>Flavonifractor</taxon>
    </lineage>
</organism>
<protein>
    <submittedName>
        <fullName evidence="1">Uncharacterized protein</fullName>
    </submittedName>
</protein>
<name>A0A174ARS7_FLAPL</name>
<accession>A0A174ARS7</accession>
<dbReference type="Proteomes" id="UP000095746">
    <property type="component" value="Unassembled WGS sequence"/>
</dbReference>